<gene>
    <name evidence="1" type="ORF">MRATA1EN1_LOCUS23040</name>
</gene>
<protein>
    <submittedName>
        <fullName evidence="1">Uncharacterized protein</fullName>
    </submittedName>
</protein>
<keyword evidence="2" id="KW-1185">Reference proteome</keyword>
<accession>A0ABN8ZN94</accession>
<proteinExistence type="predicted"/>
<dbReference type="Proteomes" id="UP001176941">
    <property type="component" value="Chromosome 4"/>
</dbReference>
<reference evidence="1" key="1">
    <citation type="submission" date="2023-04" db="EMBL/GenBank/DDBJ databases">
        <authorList>
            <consortium name="ELIXIR-Norway"/>
        </authorList>
    </citation>
    <scope>NUCLEOTIDE SEQUENCE [LARGE SCALE GENOMIC DNA]</scope>
</reference>
<evidence type="ECO:0000313" key="2">
    <source>
        <dbReference type="Proteomes" id="UP001176941"/>
    </source>
</evidence>
<evidence type="ECO:0000313" key="1">
    <source>
        <dbReference type="EMBL" id="CAI9174078.1"/>
    </source>
</evidence>
<name>A0ABN8ZN94_RANTA</name>
<dbReference type="EMBL" id="OX459940">
    <property type="protein sequence ID" value="CAI9174078.1"/>
    <property type="molecule type" value="Genomic_DNA"/>
</dbReference>
<organism evidence="1 2">
    <name type="scientific">Rangifer tarandus platyrhynchus</name>
    <name type="common">Svalbard reindeer</name>
    <dbReference type="NCBI Taxonomy" id="3082113"/>
    <lineage>
        <taxon>Eukaryota</taxon>
        <taxon>Metazoa</taxon>
        <taxon>Chordata</taxon>
        <taxon>Craniata</taxon>
        <taxon>Vertebrata</taxon>
        <taxon>Euteleostomi</taxon>
        <taxon>Mammalia</taxon>
        <taxon>Eutheria</taxon>
        <taxon>Laurasiatheria</taxon>
        <taxon>Artiodactyla</taxon>
        <taxon>Ruminantia</taxon>
        <taxon>Pecora</taxon>
        <taxon>Cervidae</taxon>
        <taxon>Odocoileinae</taxon>
        <taxon>Rangifer</taxon>
    </lineage>
</organism>
<sequence length="67" mass="7733">MCLPLSPLKMDTSRGFFSCASVDGDVLMALFREGSTRTGQWRKPLKWTFRPLQKFDLFHQKPPDAML</sequence>